<dbReference type="Proteomes" id="UP000054598">
    <property type="component" value="Unassembled WGS sequence"/>
</dbReference>
<dbReference type="Pfam" id="PF14251">
    <property type="entry name" value="PterinBD-DUF4346"/>
    <property type="match status" value="1"/>
</dbReference>
<dbReference type="EMBL" id="LGHE01000221">
    <property type="protein sequence ID" value="KUK99858.1"/>
    <property type="molecule type" value="Genomic_DNA"/>
</dbReference>
<evidence type="ECO:0000259" key="1">
    <source>
        <dbReference type="Pfam" id="PF14251"/>
    </source>
</evidence>
<dbReference type="SUPFAM" id="SSF51717">
    <property type="entry name" value="Dihydropteroate synthetase-like"/>
    <property type="match status" value="1"/>
</dbReference>
<dbReference type="AlphaFoldDB" id="A0A101IRJ3"/>
<dbReference type="InterPro" id="IPR011005">
    <property type="entry name" value="Dihydropteroate_synth-like_sf"/>
</dbReference>
<gene>
    <name evidence="2" type="ORF">XE10_1659</name>
</gene>
<accession>A0A101IRJ3</accession>
<sequence length="474" mass="50874">MRILLPTGSATVGIVKAAAERFSDRYEIDVAVTGDIASFLAPGDLQRLLAGGSYDMAIVSGMCTASFAGVERKTGIPVYRGPRHAADLPLVLSVLDRVRLSTTVPADEFLAQVRREEACRQVALREAEAEADFIIRGTKIGGGSRMKVLAEIMDAHKRDDLLTDVRRFFADGADIVDLGFGFDATPGDVERCFAAVAEVGGPLAVDTQDPSLIAAALFRADLVLSLHEGNIPVVGEAVAEAGAAAVVVPRDRTLRENLAAAQEAGISCLIADPLLQPVGSGLTGSLAGFGEVPRPLFFGAGNVVELLDADSPGANALLAGMAHEVGAAVVFTSEHSDKTRGSVAEMRRAAEMMALMTDRPYPKDLGLDLLILKEKRRRREPPLEYGSVMDAYSPPDEITYDPLGCIRIGIEGDCIVAVHRGRAVRGRCWEDVFYTLLEEGSLSRFDHAAYLGKELFKAELAIRYRRSFEQDGPF</sequence>
<comment type="caution">
    <text evidence="2">The sequence shown here is derived from an EMBL/GenBank/DDBJ whole genome shotgun (WGS) entry which is preliminary data.</text>
</comment>
<dbReference type="InterPro" id="IPR025595">
    <property type="entry name" value="PterinBD-DUF4346"/>
</dbReference>
<dbReference type="NCBIfam" id="TIGR00284">
    <property type="entry name" value="dihydropteroate synthase-like protein"/>
    <property type="match status" value="1"/>
</dbReference>
<protein>
    <submittedName>
        <fullName evidence="2">Dihydropteroate synthase-related protein</fullName>
    </submittedName>
</protein>
<evidence type="ECO:0000313" key="3">
    <source>
        <dbReference type="Proteomes" id="UP000054598"/>
    </source>
</evidence>
<evidence type="ECO:0000313" key="2">
    <source>
        <dbReference type="EMBL" id="KUK99858.1"/>
    </source>
</evidence>
<dbReference type="InterPro" id="IPR005236">
    <property type="entry name" value="Dihydropt_synth"/>
</dbReference>
<reference evidence="3" key="1">
    <citation type="journal article" date="2015" name="MBio">
        <title>Genome-Resolved Metagenomic Analysis Reveals Roles for Candidate Phyla and Other Microbial Community Members in Biogeochemical Transformations in Oil Reservoirs.</title>
        <authorList>
            <person name="Hu P."/>
            <person name="Tom L."/>
            <person name="Singh A."/>
            <person name="Thomas B.C."/>
            <person name="Baker B.J."/>
            <person name="Piceno Y.M."/>
            <person name="Andersen G.L."/>
            <person name="Banfield J.F."/>
        </authorList>
    </citation>
    <scope>NUCLEOTIDE SEQUENCE [LARGE SCALE GENOMIC DNA]</scope>
</reference>
<proteinExistence type="predicted"/>
<name>A0A101IRJ3_9EURY</name>
<feature type="domain" description="DUF4346" evidence="1">
    <location>
        <begin position="401"/>
        <end position="471"/>
    </location>
</feature>
<dbReference type="Gene3D" id="3.20.20.20">
    <property type="entry name" value="Dihydropteroate synthase-like"/>
    <property type="match status" value="1"/>
</dbReference>
<dbReference type="PATRIC" id="fig|2198.3.peg.1642"/>
<organism evidence="2 3">
    <name type="scientific">Methanoculleus marisnigri</name>
    <dbReference type="NCBI Taxonomy" id="2198"/>
    <lineage>
        <taxon>Archaea</taxon>
        <taxon>Methanobacteriati</taxon>
        <taxon>Methanobacteriota</taxon>
        <taxon>Stenosarchaea group</taxon>
        <taxon>Methanomicrobia</taxon>
        <taxon>Methanomicrobiales</taxon>
        <taxon>Methanomicrobiaceae</taxon>
        <taxon>Methanoculleus</taxon>
    </lineage>
</organism>